<dbReference type="EMBL" id="CP066078">
    <property type="protein sequence ID" value="QQC60165.1"/>
    <property type="molecule type" value="Genomic_DNA"/>
</dbReference>
<evidence type="ECO:0000313" key="7">
    <source>
        <dbReference type="Proteomes" id="UP000595221"/>
    </source>
</evidence>
<dbReference type="Gene3D" id="3.40.1620.10">
    <property type="entry name" value="YefM-like domain"/>
    <property type="match status" value="1"/>
</dbReference>
<evidence type="ECO:0000313" key="4">
    <source>
        <dbReference type="EMBL" id="OIJ35822.1"/>
    </source>
</evidence>
<comment type="similarity">
    <text evidence="1 2">Belongs to the phD/YefM antitoxin family.</text>
</comment>
<dbReference type="InterPro" id="IPR006442">
    <property type="entry name" value="Antitoxin_Phd/YefM"/>
</dbReference>
<reference evidence="4 6" key="1">
    <citation type="submission" date="2016-10" db="EMBL/GenBank/DDBJ databases">
        <title>Draft genome sequence of strain LCT isolated from the Shenzhou X spacecraft of China.</title>
        <authorList>
            <person name="Huang B."/>
        </authorList>
    </citation>
    <scope>NUCLEOTIDE SEQUENCE [LARGE SCALE GENOMIC DNA]</scope>
    <source>
        <strain evidence="4 6">LCT-H5</strain>
    </source>
</reference>
<dbReference type="Proteomes" id="UP000179540">
    <property type="component" value="Unassembled WGS sequence"/>
</dbReference>
<feature type="compositionally biased region" description="Basic and acidic residues" evidence="3">
    <location>
        <begin position="80"/>
        <end position="93"/>
    </location>
</feature>
<dbReference type="Pfam" id="PF02604">
    <property type="entry name" value="PhdYeFM_antitox"/>
    <property type="match status" value="1"/>
</dbReference>
<dbReference type="AlphaFoldDB" id="A0A1S2MZS4"/>
<evidence type="ECO:0000313" key="6">
    <source>
        <dbReference type="Proteomes" id="UP000179540"/>
    </source>
</evidence>
<reference evidence="5 7" key="2">
    <citation type="submission" date="2020-12" db="EMBL/GenBank/DDBJ databases">
        <title>FDA dAtabase for Regulatory Grade micrObial Sequences (FDA-ARGOS): Supporting development and validation of Infectious Disease Dx tests.</title>
        <authorList>
            <person name="Sproer C."/>
            <person name="Gronow S."/>
            <person name="Severitt S."/>
            <person name="Schroder I."/>
            <person name="Tallon L."/>
            <person name="Sadzewicz L."/>
            <person name="Zhao X."/>
            <person name="Boylan J."/>
            <person name="Ott S."/>
            <person name="Bowen H."/>
            <person name="Vavikolanu K."/>
            <person name="Mehta A."/>
            <person name="Aluvathingal J."/>
            <person name="Nadendla S."/>
            <person name="Lowell S."/>
            <person name="Myers T."/>
            <person name="Yan Y."/>
            <person name="Sichtig H."/>
        </authorList>
    </citation>
    <scope>NUCLEOTIDE SEQUENCE [LARGE SCALE GENOMIC DNA]</scope>
    <source>
        <strain evidence="5 7">FDAARGOS_1001</strain>
    </source>
</reference>
<organism evidence="4 6">
    <name type="scientific">Rothia kristinae</name>
    <dbReference type="NCBI Taxonomy" id="37923"/>
    <lineage>
        <taxon>Bacteria</taxon>
        <taxon>Bacillati</taxon>
        <taxon>Actinomycetota</taxon>
        <taxon>Actinomycetes</taxon>
        <taxon>Micrococcales</taxon>
        <taxon>Micrococcaceae</taxon>
        <taxon>Rothia</taxon>
    </lineage>
</organism>
<dbReference type="Proteomes" id="UP000595221">
    <property type="component" value="Chromosome"/>
</dbReference>
<comment type="function">
    <text evidence="2">Antitoxin component of a type II toxin-antitoxin (TA) system.</text>
</comment>
<dbReference type="InterPro" id="IPR036165">
    <property type="entry name" value="YefM-like_sf"/>
</dbReference>
<dbReference type="NCBIfam" id="TIGR01552">
    <property type="entry name" value="phd_fam"/>
    <property type="match status" value="1"/>
</dbReference>
<evidence type="ECO:0000313" key="5">
    <source>
        <dbReference type="EMBL" id="QQC60165.1"/>
    </source>
</evidence>
<feature type="region of interest" description="Disordered" evidence="3">
    <location>
        <begin position="59"/>
        <end position="93"/>
    </location>
</feature>
<accession>A0A1S2MZS4</accession>
<evidence type="ECO:0000256" key="1">
    <source>
        <dbReference type="ARBA" id="ARBA00009981"/>
    </source>
</evidence>
<evidence type="ECO:0000256" key="2">
    <source>
        <dbReference type="RuleBase" id="RU362080"/>
    </source>
</evidence>
<proteinExistence type="inferred from homology"/>
<dbReference type="RefSeq" id="WP_075514755.1">
    <property type="nucleotide sequence ID" value="NZ_CP066078.1"/>
</dbReference>
<name>A0A1S2MZS4_9MICC</name>
<gene>
    <name evidence="4" type="ORF">BK826_05505</name>
    <name evidence="5" type="ORF">I6H58_04360</name>
</gene>
<dbReference type="EMBL" id="MODZ01000006">
    <property type="protein sequence ID" value="OIJ35822.1"/>
    <property type="molecule type" value="Genomic_DNA"/>
</dbReference>
<dbReference type="SUPFAM" id="SSF143120">
    <property type="entry name" value="YefM-like"/>
    <property type="match status" value="1"/>
</dbReference>
<sequence length="93" mass="10590">MATQAHDERSLSQRELRNESARVLREVAEGRSFVITNRSRPVARLVPVDVDEPKLRVSRPARRQGGWTLPDRQGGSSGRSVEEILDELREDRV</sequence>
<evidence type="ECO:0000256" key="3">
    <source>
        <dbReference type="SAM" id="MobiDB-lite"/>
    </source>
</evidence>
<dbReference type="OrthoDB" id="33091at2"/>
<protein>
    <recommendedName>
        <fullName evidence="2">Antitoxin</fullName>
    </recommendedName>
</protein>